<feature type="compositionally biased region" description="Low complexity" evidence="1">
    <location>
        <begin position="149"/>
        <end position="166"/>
    </location>
</feature>
<dbReference type="AGR" id="Xenbase:XB-GENE-29094735"/>
<dbReference type="PANTHER" id="PTHR36981:SF4">
    <property type="match status" value="1"/>
</dbReference>
<evidence type="ECO:0000313" key="4">
    <source>
        <dbReference type="Ensembl" id="ENSXETP00000106767"/>
    </source>
</evidence>
<dbReference type="AlphaFoldDB" id="A0A803JFR1"/>
<dbReference type="InterPro" id="IPR046815">
    <property type="entry name" value="P2RX7_C"/>
</dbReference>
<evidence type="ECO:0000313" key="6">
    <source>
        <dbReference type="RefSeq" id="XP_031752689.1"/>
    </source>
</evidence>
<name>A0A803JFR1_XENTR</name>
<sequence>MLVLSKWPQCVPPTLQADCRSNATIVAIYVFCSNNCYSFSSPYNLLTQTFLESFYLTIFCLPCCALLCSNLTVYSILFLPIANRFFPAISIFLGIVLLFRKSICFLSIVCIFQTDNVLMKLRNRPEVINAGWSFPFVPTQKRKREHTQETSSESSSSQDESGSETSTDADEKEPDPSRIGNISWCECGTCASMPTEIESLCCFEEPRIHNNIPDTAFCITDHDDFNGKCLDPVNVAHYYRLINVKKRKNPKHSVYQRGLRKAAYRSFTAWMYGYLGGNNRKPIPSCVVNKIRESFPDPNGRYTGFLYPHDYFAECMALD</sequence>
<dbReference type="Ensembl" id="ENSXETT00000120320">
    <property type="protein sequence ID" value="ENSXETP00000106767"/>
    <property type="gene ID" value="ENSXETG00000043995"/>
</dbReference>
<evidence type="ECO:0000313" key="7">
    <source>
        <dbReference type="Xenbase" id="XB-GENE-29094735"/>
    </source>
</evidence>
<feature type="transmembrane region" description="Helical" evidence="2">
    <location>
        <begin position="54"/>
        <end position="79"/>
    </location>
</feature>
<evidence type="ECO:0000256" key="2">
    <source>
        <dbReference type="SAM" id="Phobius"/>
    </source>
</evidence>
<dbReference type="KEGG" id="xtr:116408826"/>
<dbReference type="GeneTree" id="ENSGT00530000068605"/>
<keyword evidence="2" id="KW-1133">Transmembrane helix</keyword>
<gene>
    <name evidence="4 6 7" type="primary">LOC116408826</name>
</gene>
<reference evidence="6" key="3">
    <citation type="submission" date="2025-04" db="UniProtKB">
        <authorList>
            <consortium name="RefSeq"/>
        </authorList>
    </citation>
    <scope>IDENTIFICATION</scope>
    <source>
        <strain evidence="6">Nigerian</strain>
        <tissue evidence="6">Liver and blood</tissue>
    </source>
</reference>
<organism evidence="4">
    <name type="scientific">Xenopus tropicalis</name>
    <name type="common">Western clawed frog</name>
    <name type="synonym">Silurana tropicalis</name>
    <dbReference type="NCBI Taxonomy" id="8364"/>
    <lineage>
        <taxon>Eukaryota</taxon>
        <taxon>Metazoa</taxon>
        <taxon>Chordata</taxon>
        <taxon>Craniata</taxon>
        <taxon>Vertebrata</taxon>
        <taxon>Euteleostomi</taxon>
        <taxon>Amphibia</taxon>
        <taxon>Batrachia</taxon>
        <taxon>Anura</taxon>
        <taxon>Pipoidea</taxon>
        <taxon>Pipidae</taxon>
        <taxon>Xenopodinae</taxon>
        <taxon>Xenopus</taxon>
        <taxon>Silurana</taxon>
    </lineage>
</organism>
<evidence type="ECO:0000256" key="1">
    <source>
        <dbReference type="SAM" id="MobiDB-lite"/>
    </source>
</evidence>
<keyword evidence="2" id="KW-0812">Transmembrane</keyword>
<feature type="transmembrane region" description="Helical" evidence="2">
    <location>
        <begin position="85"/>
        <end position="112"/>
    </location>
</feature>
<reference evidence="4" key="1">
    <citation type="journal article" date="2010" name="Science">
        <title>The genome of the Western clawed frog Xenopus tropicalis.</title>
        <authorList>
            <person name="Hellsten U."/>
            <person name="Harland R.M."/>
            <person name="Gilchrist M.J."/>
            <person name="Hendrix D."/>
            <person name="Jurka J."/>
            <person name="Kapitonov V."/>
            <person name="Ovcharenko I."/>
            <person name="Putnam N.H."/>
            <person name="Shu S."/>
            <person name="Taher L."/>
            <person name="Blitz I.L."/>
            <person name="Blumberg B."/>
            <person name="Dichmann D.S."/>
            <person name="Dubchak I."/>
            <person name="Amaya E."/>
            <person name="Detter J.C."/>
            <person name="Fletcher R."/>
            <person name="Gerhard D.S."/>
            <person name="Goodstein D."/>
            <person name="Graves T."/>
            <person name="Grigoriev I.V."/>
            <person name="Grimwood J."/>
            <person name="Kawashima T."/>
            <person name="Lindquist E."/>
            <person name="Lucas S.M."/>
            <person name="Mead P.E."/>
            <person name="Mitros T."/>
            <person name="Ogino H."/>
            <person name="Ohta Y."/>
            <person name="Poliakov A.V."/>
            <person name="Pollet N."/>
            <person name="Robert J."/>
            <person name="Salamov A."/>
            <person name="Sater A.K."/>
            <person name="Schmutz J."/>
            <person name="Terry A."/>
            <person name="Vize P.D."/>
            <person name="Warren W.C."/>
            <person name="Wells D."/>
            <person name="Wills A."/>
            <person name="Wilson R.K."/>
            <person name="Zimmerman L.B."/>
            <person name="Zorn A.M."/>
            <person name="Grainger R."/>
            <person name="Grammer T."/>
            <person name="Khokha M.K."/>
            <person name="Richardson P.M."/>
            <person name="Rokhsar D.S."/>
        </authorList>
    </citation>
    <scope>NUCLEOTIDE SEQUENCE [LARGE SCALE GENOMIC DNA]</scope>
    <source>
        <strain evidence="4">Nigerian</strain>
    </source>
</reference>
<protein>
    <submittedName>
        <fullName evidence="4">Uncharacterized LOC116408826</fullName>
    </submittedName>
    <submittedName>
        <fullName evidence="6">Uncharacterized protein LOC116408826</fullName>
    </submittedName>
</protein>
<accession>A0A803JFR1</accession>
<keyword evidence="5" id="KW-1185">Reference proteome</keyword>
<dbReference type="GeneID" id="116408826"/>
<dbReference type="RefSeq" id="XP_031752689.1">
    <property type="nucleotide sequence ID" value="XM_031896829.1"/>
</dbReference>
<dbReference type="OrthoDB" id="9898708at2759"/>
<dbReference type="PANTHER" id="PTHR36981">
    <property type="entry name" value="ZGC:195170"/>
    <property type="match status" value="1"/>
</dbReference>
<evidence type="ECO:0000313" key="5">
    <source>
        <dbReference type="Proteomes" id="UP000008143"/>
    </source>
</evidence>
<dbReference type="Xenbase" id="XB-GENE-29094735">
    <property type="gene designation" value="LOC116408826"/>
</dbReference>
<feature type="domain" description="P2X purinoreceptor 7 intracellular" evidence="3">
    <location>
        <begin position="138"/>
        <end position="305"/>
    </location>
</feature>
<reference evidence="4" key="2">
    <citation type="submission" date="2021-03" db="UniProtKB">
        <authorList>
            <consortium name="Ensembl"/>
        </authorList>
    </citation>
    <scope>IDENTIFICATION</scope>
</reference>
<feature type="region of interest" description="Disordered" evidence="1">
    <location>
        <begin position="140"/>
        <end position="177"/>
    </location>
</feature>
<dbReference type="Pfam" id="PF20478">
    <property type="entry name" value="P2RX7_C"/>
    <property type="match status" value="1"/>
</dbReference>
<evidence type="ECO:0000259" key="3">
    <source>
        <dbReference type="Pfam" id="PF20478"/>
    </source>
</evidence>
<proteinExistence type="predicted"/>
<dbReference type="Proteomes" id="UP000008143">
    <property type="component" value="Chromosome 2"/>
</dbReference>
<keyword evidence="2" id="KW-0472">Membrane</keyword>